<dbReference type="KEGG" id="tau:Tola_2685"/>
<evidence type="ECO:0000313" key="1">
    <source>
        <dbReference type="EMBL" id="ACQ94278.1"/>
    </source>
</evidence>
<sequence length="54" mass="6035">MGDYKNITVKQINISDPSDVMNWCEAFGCTEKQLAEAVNLVGSTVAAVRRHLYF</sequence>
<proteinExistence type="predicted"/>
<dbReference type="HOGENOM" id="CLU_192201_1_1_6"/>
<dbReference type="InterPro" id="IPR022037">
    <property type="entry name" value="DUF3606"/>
</dbReference>
<dbReference type="EMBL" id="CP001616">
    <property type="protein sequence ID" value="ACQ94278.1"/>
    <property type="molecule type" value="Genomic_DNA"/>
</dbReference>
<dbReference type="Proteomes" id="UP000009073">
    <property type="component" value="Chromosome"/>
</dbReference>
<organism evidence="1 2">
    <name type="scientific">Tolumonas auensis (strain DSM 9187 / NBRC 110442 / TA 4)</name>
    <dbReference type="NCBI Taxonomy" id="595494"/>
    <lineage>
        <taxon>Bacteria</taxon>
        <taxon>Pseudomonadati</taxon>
        <taxon>Pseudomonadota</taxon>
        <taxon>Gammaproteobacteria</taxon>
        <taxon>Aeromonadales</taxon>
        <taxon>Aeromonadaceae</taxon>
        <taxon>Tolumonas</taxon>
    </lineage>
</organism>
<dbReference type="AlphaFoldDB" id="C4LB75"/>
<dbReference type="RefSeq" id="WP_015879727.1">
    <property type="nucleotide sequence ID" value="NC_012691.1"/>
</dbReference>
<name>C4LB75_TOLAT</name>
<reference evidence="1 2" key="2">
    <citation type="journal article" date="2011" name="Stand. Genomic Sci.">
        <title>Complete genome sequence of Tolumonas auensis type strain (TA 4).</title>
        <authorList>
            <person name="Chertkov O."/>
            <person name="Copeland A."/>
            <person name="Lucas S."/>
            <person name="Lapidus A."/>
            <person name="Berry K.W."/>
            <person name="Detter J.C."/>
            <person name="Del Rio T.G."/>
            <person name="Hammon N."/>
            <person name="Dalin E."/>
            <person name="Tice H."/>
            <person name="Pitluck S."/>
            <person name="Richardson P."/>
            <person name="Bruce D."/>
            <person name="Goodwin L."/>
            <person name="Han C."/>
            <person name="Tapia R."/>
            <person name="Saunders E."/>
            <person name="Schmutz J."/>
            <person name="Brettin T."/>
            <person name="Larimer F."/>
            <person name="Land M."/>
            <person name="Hauser L."/>
            <person name="Spring S."/>
            <person name="Rohde M."/>
            <person name="Kyrpides N.C."/>
            <person name="Ivanova N."/>
            <person name="Goker M."/>
            <person name="Beller H.R."/>
            <person name="Klenk H.P."/>
            <person name="Woyke T."/>
        </authorList>
    </citation>
    <scope>NUCLEOTIDE SEQUENCE [LARGE SCALE GENOMIC DNA]</scope>
    <source>
        <strain evidence="2">DSM 9187 / TA4</strain>
    </source>
</reference>
<gene>
    <name evidence="1" type="ordered locus">Tola_2685</name>
</gene>
<dbReference type="OrthoDB" id="7030114at2"/>
<protein>
    <recommendedName>
        <fullName evidence="3">DUF3606 domain-containing protein</fullName>
    </recommendedName>
</protein>
<evidence type="ECO:0000313" key="2">
    <source>
        <dbReference type="Proteomes" id="UP000009073"/>
    </source>
</evidence>
<keyword evidence="2" id="KW-1185">Reference proteome</keyword>
<reference evidence="2" key="1">
    <citation type="submission" date="2009-05" db="EMBL/GenBank/DDBJ databases">
        <title>Complete sequence of Tolumonas auensis DSM 9187.</title>
        <authorList>
            <consortium name="US DOE Joint Genome Institute"/>
            <person name="Lucas S."/>
            <person name="Copeland A."/>
            <person name="Lapidus A."/>
            <person name="Glavina del Rio T."/>
            <person name="Tice H."/>
            <person name="Bruce D."/>
            <person name="Goodwin L."/>
            <person name="Pitluck S."/>
            <person name="Chertkov O."/>
            <person name="Brettin T."/>
            <person name="Detter J.C."/>
            <person name="Han C."/>
            <person name="Larimer F."/>
            <person name="Land M."/>
            <person name="Hauser L."/>
            <person name="Kyrpides N."/>
            <person name="Mikhailova N."/>
            <person name="Spring S."/>
            <person name="Beller H."/>
        </authorList>
    </citation>
    <scope>NUCLEOTIDE SEQUENCE [LARGE SCALE GENOMIC DNA]</scope>
    <source>
        <strain evidence="2">DSM 9187 / TA4</strain>
    </source>
</reference>
<accession>C4LB75</accession>
<evidence type="ECO:0008006" key="3">
    <source>
        <dbReference type="Google" id="ProtNLM"/>
    </source>
</evidence>
<dbReference type="Pfam" id="PF12244">
    <property type="entry name" value="DUF3606"/>
    <property type="match status" value="1"/>
</dbReference>